<dbReference type="AlphaFoldDB" id="A0A5J5B8K0"/>
<dbReference type="OrthoDB" id="2016681at2759"/>
<evidence type="ECO:0000313" key="2">
    <source>
        <dbReference type="Proteomes" id="UP000325577"/>
    </source>
</evidence>
<organism evidence="1 2">
    <name type="scientific">Nyssa sinensis</name>
    <dbReference type="NCBI Taxonomy" id="561372"/>
    <lineage>
        <taxon>Eukaryota</taxon>
        <taxon>Viridiplantae</taxon>
        <taxon>Streptophyta</taxon>
        <taxon>Embryophyta</taxon>
        <taxon>Tracheophyta</taxon>
        <taxon>Spermatophyta</taxon>
        <taxon>Magnoliopsida</taxon>
        <taxon>eudicotyledons</taxon>
        <taxon>Gunneridae</taxon>
        <taxon>Pentapetalae</taxon>
        <taxon>asterids</taxon>
        <taxon>Cornales</taxon>
        <taxon>Nyssaceae</taxon>
        <taxon>Nyssa</taxon>
    </lineage>
</organism>
<evidence type="ECO:0008006" key="3">
    <source>
        <dbReference type="Google" id="ProtNLM"/>
    </source>
</evidence>
<keyword evidence="2" id="KW-1185">Reference proteome</keyword>
<accession>A0A5J5B8K0</accession>
<name>A0A5J5B8K0_9ASTE</name>
<reference evidence="1 2" key="1">
    <citation type="submission" date="2019-09" db="EMBL/GenBank/DDBJ databases">
        <title>A chromosome-level genome assembly of the Chinese tupelo Nyssa sinensis.</title>
        <authorList>
            <person name="Yang X."/>
            <person name="Kang M."/>
            <person name="Yang Y."/>
            <person name="Xiong H."/>
            <person name="Wang M."/>
            <person name="Zhang Z."/>
            <person name="Wang Z."/>
            <person name="Wu H."/>
            <person name="Ma T."/>
            <person name="Liu J."/>
            <person name="Xi Z."/>
        </authorList>
    </citation>
    <scope>NUCLEOTIDE SEQUENCE [LARGE SCALE GENOMIC DNA]</scope>
    <source>
        <strain evidence="1">J267</strain>
        <tissue evidence="1">Leaf</tissue>
    </source>
</reference>
<protein>
    <recommendedName>
        <fullName evidence="3">CR-type domain-containing protein</fullName>
    </recommendedName>
</protein>
<proteinExistence type="predicted"/>
<evidence type="ECO:0000313" key="1">
    <source>
        <dbReference type="EMBL" id="KAA8538666.1"/>
    </source>
</evidence>
<dbReference type="Gene3D" id="1.20.1580.10">
    <property type="entry name" value="ABC transporter ATPase like domain"/>
    <property type="match status" value="1"/>
</dbReference>
<sequence length="125" mass="14092">MAKLSLSCNWMTLPALPIHPQFNQSACKIGEQQRSGSSFTAFATKSGGFSFNSLIKRCQECGGKGAIECPGCKGTGKNKKNGNIFERWKIWVKELSRMWTRRVNTRTKRRKINVLLLMISKTMFG</sequence>
<gene>
    <name evidence="1" type="ORF">F0562_028274</name>
</gene>
<dbReference type="EMBL" id="CM018038">
    <property type="protein sequence ID" value="KAA8538666.1"/>
    <property type="molecule type" value="Genomic_DNA"/>
</dbReference>
<dbReference type="Proteomes" id="UP000325577">
    <property type="component" value="Linkage Group LG15"/>
</dbReference>